<dbReference type="EMBL" id="CAJNNW010024920">
    <property type="protein sequence ID" value="CAE8674820.1"/>
    <property type="molecule type" value="Genomic_DNA"/>
</dbReference>
<evidence type="ECO:0000313" key="4">
    <source>
        <dbReference type="Proteomes" id="UP000626109"/>
    </source>
</evidence>
<feature type="region of interest" description="Disordered" evidence="1">
    <location>
        <begin position="91"/>
        <end position="112"/>
    </location>
</feature>
<protein>
    <submittedName>
        <fullName evidence="3">Uncharacterized protein</fullName>
    </submittedName>
</protein>
<name>A0A813JCZ8_POLGL</name>
<gene>
    <name evidence="3" type="ORF">PGLA2088_LOCUS19122</name>
</gene>
<sequence>MSSANVHDSFVKPVVLPMHFNISKRDALSKRKFKVNLSIREVTAFNIVEKGTNALLVNVGVAMKTLKNGKSGLVSSALWYASINAFNPGEVGEDSGEAESSEVSLGGHGRSTGLRDGDAISDFGIKRPGGFVFDVIEKIAPVTIVDGAPLPSSIFDHSGSVCTDGAPSIGKFPRSRGEVTGISAPGPDILFMGRPFLISLVGNSPKGSSTFHPGLNLDKSPVSNVIFIGRMGFSTSNQMLKRIVEFAEFPCSYIEVIGGIGPWRPNDRSLKEFSKVAALEGLTALKEIIDLLFILAFLENAEGGSSGPYSINSTSILAFKGLLKLHLISFPDGSQNFSGDVQFKGGKATRSSNGHSIGTTVHMGVIMLLLRSKVVFDFIAPSAHPSIPSQLGASFLVKDEYSRFKDFLETVVPMLLTDFAMAGKLRELGPIAIAYNGIGASHVSFPKFTPFAGRILTTISPSSELFSKGRLELGGGGIRHRFRGNLFLQEFSSGSRGRLSPRSSRTSLLNKFASLFSISGFFFRGIFCADGGINPPLHPKCNYRPSVSKGSFERFGFDMPSRFPFEPSTVSKRKGSIRGGEAIWAEDSDFKREFVGVVLISKLGEAKMGTQPITVDSTFTPLVATELAFRRHFVIGFGVAQDFSLRAKVVSSLKRFEVLPSDRWELWEVSTSKKYILHLLGVPIHKEVCEGPHLGGGVWYRQSSVAFDCRGYVRFKNNICRGARAALLGFGILKCSTFFSAVGSRRSERFFFDMPRCFNNKASRRRAEVGLINICESMKRFYDSRLGGIVRARIKEVLSLTLSRQMSSEREHRSDAKECEYSFICMLLISAKVFSSCGPVFSVPIKALLDLYDVSNGESKLCNRSREGASSIYVGTLYGLKSDVGIVEWYIDYRTQGASCIHPPFVDTFVNWLCLATFVRGQFLLLVSASIFLMGGLLGDVLFLIIMVVMDKVGMVHYMVIELLELVLHQLLSSKQGSDVLFTPSIIIHQIVHLSLEDFNVFSLKLNDRRGEVFRWCVYGETRHSSTSIEGVASIVFSTGWGVVRLVAARRARVTPLVSSRKDIKVFLQQRYNEASRGLLLPFLYLGRRVIISIIDVKIQINEVPIGRFNLQHSRFQEVFDESIVSDLVFVYGFNPLIRSGGGGYGELFSVMSEISIGGLLKFNKFKLEEFILKNGLLSLFVEALMQGFFIIGAKKIIKGNAVIDQCDGPMETFMCGEKNPMVPFIYGISSRLSGDDRVESEATLKGEVNFILVLSLVSSIKEGFTGLRIEDFTIELEVKRAFYLLELFFCLKELIGVMVDACPPVFVEFSKDAFAKNSLFTEELFPTSTSATGEEVGLGMRQIRKGLRVGVLLIATFGLRVLVELEFLNIQREVVEECSIDLASQIMFNSIGHTLDGSGISLCVLWPSFEVRRFYILAVHDSEPEATRSAYYSVEGQGTGTSGPAKKLTQIIKQLVDGFGVDGLMVALKYDGFSLAEPAEEEDIKECVGFGALERFKVFTHTVGMTGNTCCDETRVTKISGWMMMQSFKNGRRNGTELFLIIVFLHFFVRFIDSDRSTVEILGHENDPGFIRKPPMNLNWGVLIIEPCDLIRVEASDASGLWELPKLVFWFDKGETTFPVPTDLCKDIKLAGSVKNFCSKGSVEFVISFIVILKRDSIDYRCWKRQSGSRLAIISTESDLLTSFLYEENFMYNRYCVWASFFMIYERKLKVDLSIHEVKAFDIVKEGTDALLINVGVSMEVLKDDESNLVGGAFWNTSINAAEPSQVSLCWHGWGASLRDGDAVSDFGVDRPGSSVFDFEGFNGEGFAIRSSPSMMD</sequence>
<keyword evidence="2" id="KW-0812">Transmembrane</keyword>
<reference evidence="3" key="1">
    <citation type="submission" date="2021-02" db="EMBL/GenBank/DDBJ databases">
        <authorList>
            <person name="Dougan E. K."/>
            <person name="Rhodes N."/>
            <person name="Thang M."/>
            <person name="Chan C."/>
        </authorList>
    </citation>
    <scope>NUCLEOTIDE SEQUENCE</scope>
</reference>
<evidence type="ECO:0000256" key="2">
    <source>
        <dbReference type="SAM" id="Phobius"/>
    </source>
</evidence>
<evidence type="ECO:0000313" key="3">
    <source>
        <dbReference type="EMBL" id="CAE8674820.1"/>
    </source>
</evidence>
<feature type="compositionally biased region" description="Acidic residues" evidence="1">
    <location>
        <begin position="91"/>
        <end position="100"/>
    </location>
</feature>
<accession>A0A813JCZ8</accession>
<proteinExistence type="predicted"/>
<keyword evidence="2" id="KW-0472">Membrane</keyword>
<evidence type="ECO:0000256" key="1">
    <source>
        <dbReference type="SAM" id="MobiDB-lite"/>
    </source>
</evidence>
<comment type="caution">
    <text evidence="3">The sequence shown here is derived from an EMBL/GenBank/DDBJ whole genome shotgun (WGS) entry which is preliminary data.</text>
</comment>
<dbReference type="Proteomes" id="UP000626109">
    <property type="component" value="Unassembled WGS sequence"/>
</dbReference>
<feature type="transmembrane region" description="Helical" evidence="2">
    <location>
        <begin position="923"/>
        <end position="949"/>
    </location>
</feature>
<keyword evidence="2" id="KW-1133">Transmembrane helix</keyword>
<organism evidence="3 4">
    <name type="scientific">Polarella glacialis</name>
    <name type="common">Dinoflagellate</name>
    <dbReference type="NCBI Taxonomy" id="89957"/>
    <lineage>
        <taxon>Eukaryota</taxon>
        <taxon>Sar</taxon>
        <taxon>Alveolata</taxon>
        <taxon>Dinophyceae</taxon>
        <taxon>Suessiales</taxon>
        <taxon>Suessiaceae</taxon>
        <taxon>Polarella</taxon>
    </lineage>
</organism>